<accession>A0ABP9KP08</accession>
<sequence length="362" mass="37859">MNRRDLRRALAVAAAAVVLCGVGAGCGAPAPTVSDGMAPDEMCPTEQTAGTVKIGMSSPLAVFAPLLLALQTDAFAGTGLEVSTESLQSTASLPLVARGQLDAQITSLSNAHYNTANAHVPLEWIAPMDKQEPIPAGEAVAGYWARVDRVGSAAAPNLAALKGAKVSTPTRGSGVAGLIMDNALSKVGLRLGDVSLTAPLVGADALTGLINGSVDAAWISAPLEVEAAKYPELVPIAGYEPGITGTSVMVGPTMLNRPDVTVKFLQVLRKVTQRYLTGDYRRDPETAALLAEAEQTDIETVRNAALLAFDPTFSMDGAAEFVDRLQTFSLERGELEYDQPLDSSEIIDTRFTEALALCRPIV</sequence>
<comment type="caution">
    <text evidence="4">The sequence shown here is derived from an EMBL/GenBank/DDBJ whole genome shotgun (WGS) entry which is preliminary data.</text>
</comment>
<name>A0ABP9KP08_9NOCA</name>
<evidence type="ECO:0000313" key="4">
    <source>
        <dbReference type="EMBL" id="GAA5061156.1"/>
    </source>
</evidence>
<comment type="similarity">
    <text evidence="2">Belongs to the bacterial solute-binding protein SsuA/TauA family.</text>
</comment>
<dbReference type="SUPFAM" id="SSF53850">
    <property type="entry name" value="Periplasmic binding protein-like II"/>
    <property type="match status" value="1"/>
</dbReference>
<keyword evidence="5" id="KW-1185">Reference proteome</keyword>
<dbReference type="Gene3D" id="3.40.190.10">
    <property type="entry name" value="Periplasmic binding protein-like II"/>
    <property type="match status" value="1"/>
</dbReference>
<comment type="subcellular location">
    <subcellularLocation>
        <location evidence="1">Periplasm</location>
    </subcellularLocation>
</comment>
<gene>
    <name evidence="4" type="ORF">GCM10023318_43420</name>
</gene>
<reference evidence="5" key="1">
    <citation type="journal article" date="2019" name="Int. J. Syst. Evol. Microbiol.">
        <title>The Global Catalogue of Microorganisms (GCM) 10K type strain sequencing project: providing services to taxonomists for standard genome sequencing and annotation.</title>
        <authorList>
            <consortium name="The Broad Institute Genomics Platform"/>
            <consortium name="The Broad Institute Genome Sequencing Center for Infectious Disease"/>
            <person name="Wu L."/>
            <person name="Ma J."/>
        </authorList>
    </citation>
    <scope>NUCLEOTIDE SEQUENCE [LARGE SCALE GENOMIC DNA]</scope>
    <source>
        <strain evidence="5">JCM 18298</strain>
    </source>
</reference>
<evidence type="ECO:0000256" key="2">
    <source>
        <dbReference type="ARBA" id="ARBA00010742"/>
    </source>
</evidence>
<evidence type="ECO:0000256" key="3">
    <source>
        <dbReference type="ARBA" id="ARBA00022729"/>
    </source>
</evidence>
<dbReference type="EMBL" id="BAABJM010000004">
    <property type="protein sequence ID" value="GAA5061156.1"/>
    <property type="molecule type" value="Genomic_DNA"/>
</dbReference>
<dbReference type="PROSITE" id="PS51257">
    <property type="entry name" value="PROKAR_LIPOPROTEIN"/>
    <property type="match status" value="1"/>
</dbReference>
<dbReference type="Proteomes" id="UP001500603">
    <property type="component" value="Unassembled WGS sequence"/>
</dbReference>
<dbReference type="PANTHER" id="PTHR30024">
    <property type="entry name" value="ALIPHATIC SULFONATES-BINDING PROTEIN-RELATED"/>
    <property type="match status" value="1"/>
</dbReference>
<evidence type="ECO:0000256" key="1">
    <source>
        <dbReference type="ARBA" id="ARBA00004418"/>
    </source>
</evidence>
<evidence type="ECO:0000313" key="5">
    <source>
        <dbReference type="Proteomes" id="UP001500603"/>
    </source>
</evidence>
<dbReference type="RefSeq" id="WP_345497420.1">
    <property type="nucleotide sequence ID" value="NZ_BAABJM010000004.1"/>
</dbReference>
<protein>
    <submittedName>
        <fullName evidence="4">ABC transporter substrate-binding protein</fullName>
    </submittedName>
</protein>
<dbReference type="PANTHER" id="PTHR30024:SF47">
    <property type="entry name" value="TAURINE-BINDING PERIPLASMIC PROTEIN"/>
    <property type="match status" value="1"/>
</dbReference>
<keyword evidence="3" id="KW-0732">Signal</keyword>
<proteinExistence type="inferred from homology"/>
<organism evidence="4 5">
    <name type="scientific">Nocardia callitridis</name>
    <dbReference type="NCBI Taxonomy" id="648753"/>
    <lineage>
        <taxon>Bacteria</taxon>
        <taxon>Bacillati</taxon>
        <taxon>Actinomycetota</taxon>
        <taxon>Actinomycetes</taxon>
        <taxon>Mycobacteriales</taxon>
        <taxon>Nocardiaceae</taxon>
        <taxon>Nocardia</taxon>
    </lineage>
</organism>